<reference evidence="1 2" key="1">
    <citation type="journal article" date="2020" name="Mol. Biol. Evol.">
        <title>Distinct Expression and Methylation Patterns for Genes with Different Fates following a Single Whole-Genome Duplication in Flowering Plants.</title>
        <authorList>
            <person name="Shi T."/>
            <person name="Rahmani R.S."/>
            <person name="Gugger P.F."/>
            <person name="Wang M."/>
            <person name="Li H."/>
            <person name="Zhang Y."/>
            <person name="Li Z."/>
            <person name="Wang Q."/>
            <person name="Van de Peer Y."/>
            <person name="Marchal K."/>
            <person name="Chen J."/>
        </authorList>
    </citation>
    <scope>NUCLEOTIDE SEQUENCE [LARGE SCALE GENOMIC DNA]</scope>
    <source>
        <tissue evidence="1">Leaf</tissue>
    </source>
</reference>
<organism evidence="1 2">
    <name type="scientific">Nelumbo nucifera</name>
    <name type="common">Sacred lotus</name>
    <dbReference type="NCBI Taxonomy" id="4432"/>
    <lineage>
        <taxon>Eukaryota</taxon>
        <taxon>Viridiplantae</taxon>
        <taxon>Streptophyta</taxon>
        <taxon>Embryophyta</taxon>
        <taxon>Tracheophyta</taxon>
        <taxon>Spermatophyta</taxon>
        <taxon>Magnoliopsida</taxon>
        <taxon>Proteales</taxon>
        <taxon>Nelumbonaceae</taxon>
        <taxon>Nelumbo</taxon>
    </lineage>
</organism>
<keyword evidence="2" id="KW-1185">Reference proteome</keyword>
<accession>A0A822Y465</accession>
<sequence length="65" mass="7566">MSFLEEKEFPHLWLTSRSKDHAVDRVKTCISFKIFLSMLILRCACGMVKCYIIHLDPLCYGTVNI</sequence>
<dbReference type="EMBL" id="DUZY01000002">
    <property type="protein sequence ID" value="DAD26783.1"/>
    <property type="molecule type" value="Genomic_DNA"/>
</dbReference>
<comment type="caution">
    <text evidence="1">The sequence shown here is derived from an EMBL/GenBank/DDBJ whole genome shotgun (WGS) entry which is preliminary data.</text>
</comment>
<protein>
    <submittedName>
        <fullName evidence="1">Uncharacterized protein</fullName>
    </submittedName>
</protein>
<evidence type="ECO:0000313" key="1">
    <source>
        <dbReference type="EMBL" id="DAD26783.1"/>
    </source>
</evidence>
<dbReference type="AlphaFoldDB" id="A0A822Y465"/>
<dbReference type="Proteomes" id="UP000607653">
    <property type="component" value="Unassembled WGS sequence"/>
</dbReference>
<proteinExistence type="predicted"/>
<evidence type="ECO:0000313" key="2">
    <source>
        <dbReference type="Proteomes" id="UP000607653"/>
    </source>
</evidence>
<name>A0A822Y465_NELNU</name>
<gene>
    <name evidence="1" type="ORF">HUJ06_028251</name>
</gene>